<keyword evidence="3" id="KW-0235">DNA replication</keyword>
<dbReference type="GO" id="GO:0006260">
    <property type="term" value="P:DNA replication"/>
    <property type="evidence" value="ECO:0007669"/>
    <property type="project" value="UniProtKB-KW"/>
</dbReference>
<feature type="domain" description="Parvovirus non-structural protein 1 helicase" evidence="6">
    <location>
        <begin position="275"/>
        <end position="431"/>
    </location>
</feature>
<accession>A0AAU7E1R9</accession>
<evidence type="ECO:0000256" key="2">
    <source>
        <dbReference type="ARBA" id="ARBA00022562"/>
    </source>
</evidence>
<evidence type="ECO:0000313" key="7">
    <source>
        <dbReference type="EMBL" id="XBH23635.1"/>
    </source>
</evidence>
<dbReference type="SUPFAM" id="SSF52540">
    <property type="entry name" value="P-loop containing nucleoside triphosphate hydrolases"/>
    <property type="match status" value="1"/>
</dbReference>
<dbReference type="Gene3D" id="3.40.50.300">
    <property type="entry name" value="P-loop containing nucleotide triphosphate hydrolases"/>
    <property type="match status" value="1"/>
</dbReference>
<evidence type="ECO:0000256" key="4">
    <source>
        <dbReference type="ARBA" id="ARBA00022741"/>
    </source>
</evidence>
<keyword evidence="2" id="KW-1048">Host nucleus</keyword>
<name>A0AAU7E1R9_9VIRU</name>
<evidence type="ECO:0000256" key="3">
    <source>
        <dbReference type="ARBA" id="ARBA00022705"/>
    </source>
</evidence>
<protein>
    <submittedName>
        <fullName evidence="7">NS1 protein</fullName>
    </submittedName>
</protein>
<evidence type="ECO:0000256" key="5">
    <source>
        <dbReference type="ARBA" id="ARBA00022840"/>
    </source>
</evidence>
<sequence>MRHSSDYYKIIRGSNPKQMPTFNIDREEAKLLTLNWTGFLIHSALIYHTEWSNLDNHQMFVDCIQEWFALMVRALQRIKSDVECILVLEHSVKRKWHVHMLTFIPEILNTKQKREFNDYFSEIAHKHGRKISSNSMGYLVTHTEWVKSNGGIINYLQKRIMLIYTSDIRLAKMLLTFDRTFIFNAASQPKKRPNPNEIPDSHNELVNFFNSRLADGISDISEALKHPNALYYLSISNLDRIFENCKRFYLANRSFKQSLQEMFIRFNKLPEWHQCACPVFELLNYQNVNITIFRNQLMQWLNCNTKRNTLVFIGAADTGKSVIGNALMACFRFSKKLSQDGIFTFANIIGQDMCLWEEPFITTELSDTAKNVLEGNPNTTISIKNQSSVKIGKKIPIVVTTNKQLYHYCSGDAPAYDARSYIVNFNRNMSNVVLCNDVKSDHTCFNINADCFHRSHNEDSEDFCQQRKRFKVDHTSAGVASSSCGDDIIDEPTECTIHKLYEYHMLSFIIHLILTHPNSAYSNFIDTYPNSLSKLCYCTINYIEHFNVSDDDNV</sequence>
<keyword evidence="5" id="KW-0067">ATP-binding</keyword>
<dbReference type="GO" id="GO:0042025">
    <property type="term" value="C:host cell nucleus"/>
    <property type="evidence" value="ECO:0007669"/>
    <property type="project" value="UniProtKB-SubCell"/>
</dbReference>
<evidence type="ECO:0000256" key="1">
    <source>
        <dbReference type="ARBA" id="ARBA00004147"/>
    </source>
</evidence>
<organism evidence="7">
    <name type="scientific">Mops bat parvovirus</name>
    <dbReference type="NCBI Taxonomy" id="3141925"/>
    <lineage>
        <taxon>Viruses</taxon>
        <taxon>Monodnaviria</taxon>
        <taxon>Shotokuvirae</taxon>
        <taxon>Cossaviricota</taxon>
        <taxon>Quintoviricetes</taxon>
        <taxon>Piccovirales</taxon>
        <taxon>Parvoviridae</taxon>
    </lineage>
</organism>
<proteinExistence type="predicted"/>
<dbReference type="GO" id="GO:0005524">
    <property type="term" value="F:ATP binding"/>
    <property type="evidence" value="ECO:0007669"/>
    <property type="project" value="UniProtKB-KW"/>
</dbReference>
<reference evidence="7" key="2">
    <citation type="submission" date="2024-02" db="EMBL/GenBank/DDBJ databases">
        <authorList>
            <person name="Hu B."/>
        </authorList>
    </citation>
    <scope>NUCLEOTIDE SEQUENCE</scope>
    <source>
        <strain evidence="7">2A/Kenya/BAT1224/2015</strain>
    </source>
</reference>
<dbReference type="GO" id="GO:0019079">
    <property type="term" value="P:viral genome replication"/>
    <property type="evidence" value="ECO:0007669"/>
    <property type="project" value="InterPro"/>
</dbReference>
<dbReference type="Pfam" id="PF01057">
    <property type="entry name" value="Parvo_NS1"/>
    <property type="match status" value="1"/>
</dbReference>
<comment type="subcellular location">
    <subcellularLocation>
        <location evidence="1">Host nucleus</location>
    </subcellularLocation>
</comment>
<dbReference type="InterPro" id="IPR027417">
    <property type="entry name" value="P-loop_NTPase"/>
</dbReference>
<evidence type="ECO:0000259" key="6">
    <source>
        <dbReference type="Pfam" id="PF01057"/>
    </source>
</evidence>
<dbReference type="EMBL" id="PP711829">
    <property type="protein sequence ID" value="XBH23635.1"/>
    <property type="molecule type" value="Genomic_DNA"/>
</dbReference>
<reference evidence="7" key="1">
    <citation type="journal article" date="2024" name="Microbiome">
        <title>Substantial viral diversity in bats and rodents from East Africa: insights into evolution, recombination, and cocirculation.</title>
        <authorList>
            <person name="Wang D."/>
            <person name="Yang X."/>
            <person name="Ren Z."/>
            <person name="Hu B."/>
            <person name="Zhao H."/>
            <person name="Yang K."/>
            <person name="Shi P."/>
            <person name="Zhang Z."/>
            <person name="Feng Q."/>
            <person name="Nawenja C.V."/>
            <person name="Obanda V."/>
            <person name="Robert K."/>
            <person name="Nalikka B."/>
            <person name="Waruhiu C.N."/>
            <person name="Ochola G.O."/>
            <person name="Onyuok S.O."/>
            <person name="Ochieng H."/>
            <person name="Li B."/>
            <person name="Zhu Y."/>
            <person name="Si H."/>
            <person name="Yin J."/>
            <person name="Kristiansen K."/>
            <person name="Jin X."/>
            <person name="Xu X."/>
            <person name="Xiao M."/>
            <person name="Agwanda B."/>
            <person name="Ommeh S."/>
            <person name="Li J."/>
            <person name="Shi Z.L."/>
        </authorList>
    </citation>
    <scope>NUCLEOTIDE SEQUENCE</scope>
    <source>
        <strain evidence="7">2A/Kenya/BAT1224/2015</strain>
    </source>
</reference>
<dbReference type="InterPro" id="IPR001257">
    <property type="entry name" value="Parvovirus_NS1_helicase"/>
</dbReference>
<keyword evidence="4" id="KW-0547">Nucleotide-binding</keyword>